<feature type="compositionally biased region" description="Low complexity" evidence="1">
    <location>
        <begin position="102"/>
        <end position="113"/>
    </location>
</feature>
<reference evidence="2" key="1">
    <citation type="submission" date="2022-11" db="EMBL/GenBank/DDBJ databases">
        <authorList>
            <person name="Petersen C."/>
        </authorList>
    </citation>
    <scope>NUCLEOTIDE SEQUENCE</scope>
    <source>
        <strain evidence="2">IBT 29864</strain>
    </source>
</reference>
<feature type="compositionally biased region" description="Polar residues" evidence="1">
    <location>
        <begin position="70"/>
        <end position="86"/>
    </location>
</feature>
<name>A0A9W9RH96_9EURO</name>
<feature type="compositionally biased region" description="Basic and acidic residues" evidence="1">
    <location>
        <begin position="1"/>
        <end position="12"/>
    </location>
</feature>
<gene>
    <name evidence="2" type="ORF">N7496_011247</name>
</gene>
<feature type="compositionally biased region" description="Low complexity" evidence="1">
    <location>
        <begin position="237"/>
        <end position="250"/>
    </location>
</feature>
<feature type="region of interest" description="Disordered" evidence="1">
    <location>
        <begin position="1"/>
        <end position="49"/>
    </location>
</feature>
<reference evidence="2" key="2">
    <citation type="journal article" date="2023" name="IMA Fungus">
        <title>Comparative genomic study of the Penicillium genus elucidates a diverse pangenome and 15 lateral gene transfer events.</title>
        <authorList>
            <person name="Petersen C."/>
            <person name="Sorensen T."/>
            <person name="Nielsen M.R."/>
            <person name="Sondergaard T.E."/>
            <person name="Sorensen J.L."/>
            <person name="Fitzpatrick D.A."/>
            <person name="Frisvad J.C."/>
            <person name="Nielsen K.L."/>
        </authorList>
    </citation>
    <scope>NUCLEOTIDE SEQUENCE</scope>
    <source>
        <strain evidence="2">IBT 29864</strain>
    </source>
</reference>
<feature type="region of interest" description="Disordered" evidence="1">
    <location>
        <begin position="68"/>
        <end position="278"/>
    </location>
</feature>
<keyword evidence="3" id="KW-1185">Reference proteome</keyword>
<comment type="caution">
    <text evidence="2">The sequence shown here is derived from an EMBL/GenBank/DDBJ whole genome shotgun (WGS) entry which is preliminary data.</text>
</comment>
<accession>A0A9W9RH96</accession>
<proteinExistence type="predicted"/>
<evidence type="ECO:0000313" key="2">
    <source>
        <dbReference type="EMBL" id="KAJ5358834.1"/>
    </source>
</evidence>
<dbReference type="GeneID" id="81443339"/>
<organism evidence="2 3">
    <name type="scientific">Penicillium cataractarum</name>
    <dbReference type="NCBI Taxonomy" id="2100454"/>
    <lineage>
        <taxon>Eukaryota</taxon>
        <taxon>Fungi</taxon>
        <taxon>Dikarya</taxon>
        <taxon>Ascomycota</taxon>
        <taxon>Pezizomycotina</taxon>
        <taxon>Eurotiomycetes</taxon>
        <taxon>Eurotiomycetidae</taxon>
        <taxon>Eurotiales</taxon>
        <taxon>Aspergillaceae</taxon>
        <taxon>Penicillium</taxon>
    </lineage>
</organism>
<dbReference type="RefSeq" id="XP_056550120.1">
    <property type="nucleotide sequence ID" value="XM_056704160.1"/>
</dbReference>
<feature type="compositionally biased region" description="Polar residues" evidence="1">
    <location>
        <begin position="31"/>
        <end position="47"/>
    </location>
</feature>
<evidence type="ECO:0000313" key="3">
    <source>
        <dbReference type="Proteomes" id="UP001147782"/>
    </source>
</evidence>
<evidence type="ECO:0000256" key="1">
    <source>
        <dbReference type="SAM" id="MobiDB-lite"/>
    </source>
</evidence>
<dbReference type="Proteomes" id="UP001147782">
    <property type="component" value="Unassembled WGS sequence"/>
</dbReference>
<dbReference type="AlphaFoldDB" id="A0A9W9RH96"/>
<dbReference type="EMBL" id="JAPZBS010000009">
    <property type="protein sequence ID" value="KAJ5358834.1"/>
    <property type="molecule type" value="Genomic_DNA"/>
</dbReference>
<protein>
    <submittedName>
        <fullName evidence="2">Uncharacterized protein</fullName>
    </submittedName>
</protein>
<sequence length="295" mass="31665">MLITHMDERQDTQSEASQQTRYDRTSYPIMSRNSINSIPNDRGSISGNEPRYAIHTFSSRGHAGLPCSLERQNFSSTPSGQPTCNGSPRGGRQNRTEKRRPSQSSDDTSVFSSGAGNAAEPGTSSQATSVHEEEGDKPNLQTQQEEDGLKEPVQEMGGENSDSGLEIEGSTSSPGDATPKPNPPNGTCTQQKEQPEKEVVTNPDPAPEPKSPVEVEGDPTPGPANDGTPSGQPGPASKSTSRQKSMSSSRFFVNPKKRQFGHDGGTKPLGEGLVEVKPQITWSLDAKRNFEESLD</sequence>